<dbReference type="AlphaFoldDB" id="A0A7U8GU88"/>
<keyword evidence="5 8" id="KW-1133">Transmembrane helix</keyword>
<evidence type="ECO:0000256" key="2">
    <source>
        <dbReference type="ARBA" id="ARBA00022475"/>
    </source>
</evidence>
<dbReference type="InterPro" id="IPR051800">
    <property type="entry name" value="PqiA-PqiB_transport"/>
</dbReference>
<dbReference type="NCBIfam" id="NF008070">
    <property type="entry name" value="PRK10807.1"/>
    <property type="match status" value="1"/>
</dbReference>
<comment type="subcellular location">
    <subcellularLocation>
        <location evidence="1">Cell inner membrane</location>
    </subcellularLocation>
</comment>
<dbReference type="EMBL" id="AAOW01000001">
    <property type="protein sequence ID" value="EAR63118.1"/>
    <property type="molecule type" value="Genomic_DNA"/>
</dbReference>
<keyword evidence="2" id="KW-1003">Cell membrane</keyword>
<evidence type="ECO:0000313" key="11">
    <source>
        <dbReference type="Proteomes" id="UP000002171"/>
    </source>
</evidence>
<dbReference type="PANTHER" id="PTHR30462:SF2">
    <property type="entry name" value="INTERMEMBRANE TRANSPORT PROTEIN PQIB"/>
    <property type="match status" value="1"/>
</dbReference>
<keyword evidence="6 8" id="KW-0472">Membrane</keyword>
<feature type="domain" description="Mce/MlaD" evidence="9">
    <location>
        <begin position="46"/>
        <end position="137"/>
    </location>
</feature>
<evidence type="ECO:0000259" key="9">
    <source>
        <dbReference type="Pfam" id="PF02470"/>
    </source>
</evidence>
<evidence type="ECO:0000256" key="5">
    <source>
        <dbReference type="ARBA" id="ARBA00022989"/>
    </source>
</evidence>
<feature type="domain" description="Mce/MlaD" evidence="9">
    <location>
        <begin position="161"/>
        <end position="221"/>
    </location>
</feature>
<keyword evidence="7" id="KW-0175">Coiled coil</keyword>
<evidence type="ECO:0000256" key="8">
    <source>
        <dbReference type="SAM" id="Phobius"/>
    </source>
</evidence>
<evidence type="ECO:0000256" key="6">
    <source>
        <dbReference type="ARBA" id="ARBA00023136"/>
    </source>
</evidence>
<name>A0A7U8GU88_NEPCE</name>
<gene>
    <name evidence="10" type="ORF">MED92_08361</name>
</gene>
<dbReference type="GO" id="GO:0005886">
    <property type="term" value="C:plasma membrane"/>
    <property type="evidence" value="ECO:0007669"/>
    <property type="project" value="UniProtKB-SubCell"/>
</dbReference>
<evidence type="ECO:0000256" key="3">
    <source>
        <dbReference type="ARBA" id="ARBA00022519"/>
    </source>
</evidence>
<dbReference type="Pfam" id="PF02470">
    <property type="entry name" value="MlaD"/>
    <property type="match status" value="3"/>
</dbReference>
<organism evidence="10 11">
    <name type="scientific">Neptuniibacter caesariensis</name>
    <dbReference type="NCBI Taxonomy" id="207954"/>
    <lineage>
        <taxon>Bacteria</taxon>
        <taxon>Pseudomonadati</taxon>
        <taxon>Pseudomonadota</taxon>
        <taxon>Gammaproteobacteria</taxon>
        <taxon>Oceanospirillales</taxon>
        <taxon>Oceanospirillaceae</taxon>
        <taxon>Neptuniibacter</taxon>
    </lineage>
</organism>
<keyword evidence="3" id="KW-0997">Cell inner membrane</keyword>
<sequence>MKSIEKPMDNQPIITSKRSVSSIWLLPLIALCIGGWMVYQDWANRGQLVTISFITADGIEEGKTPIKVKSVQVGKVESVRLNFDDNNVLVKVRIEPEAEQLLRENTKFWVVRPRVGTEGISGLGTLLSGAYIEMSPGDKGVEPKRYQGLEEPPVTSDSEPGLRLQLTSDNAHSLSVGETVLYRGFPVGRIEQVEFDPKAREARYGLFIKAPYDQLVTTNSRFWNMSGVQLNLSADGVNVQTGSLDTLLSGGVTFDVLSGENPGKKSQDGDSFRLYSDFSSVTEQPYAYYNEYLLLFDQSVRGLVAGAPVEFRGVRIGTVEKISFQIGELTGESDPRIPVIIRLEPGRLGFDDAENVLTGAHEKLRYWVQQGMRASLKSGNLLTGSLFVDFDLYPDADKANVIEFEGYPVIPTISGGLLQLENKLIAVLNKIEQLQVEPVIAQLDSTLSSSEQAIQQLEATLEQIEKLTRSKDTRALPEELKSTLKELQTMAQGFSPDSRLYQEMNRSLDTLQQTLKQLQPILKTLDEKPNALIFDAPKSSDPIPGGDTNE</sequence>
<protein>
    <submittedName>
        <fullName evidence="10">Paraquat-inducible protein B</fullName>
    </submittedName>
</protein>
<dbReference type="Proteomes" id="UP000002171">
    <property type="component" value="Unassembled WGS sequence"/>
</dbReference>
<dbReference type="InterPro" id="IPR003399">
    <property type="entry name" value="Mce/MlaD"/>
</dbReference>
<feature type="domain" description="Mce/MlaD" evidence="9">
    <location>
        <begin position="290"/>
        <end position="391"/>
    </location>
</feature>
<reference evidence="10 11" key="1">
    <citation type="submission" date="2006-02" db="EMBL/GenBank/DDBJ databases">
        <authorList>
            <person name="Pinhassi J."/>
            <person name="Pedros-Alio C."/>
            <person name="Ferriera S."/>
            <person name="Johnson J."/>
            <person name="Kravitz S."/>
            <person name="Halpern A."/>
            <person name="Remington K."/>
            <person name="Beeson K."/>
            <person name="Tran B."/>
            <person name="Rogers Y.-H."/>
            <person name="Friedman R."/>
            <person name="Venter J.C."/>
        </authorList>
    </citation>
    <scope>NUCLEOTIDE SEQUENCE [LARGE SCALE GENOMIC DNA]</scope>
    <source>
        <strain evidence="10 11">MED92</strain>
    </source>
</reference>
<evidence type="ECO:0000256" key="7">
    <source>
        <dbReference type="SAM" id="Coils"/>
    </source>
</evidence>
<dbReference type="PANTHER" id="PTHR30462">
    <property type="entry name" value="INTERMEMBRANE TRANSPORT PROTEIN PQIB-RELATED"/>
    <property type="match status" value="1"/>
</dbReference>
<proteinExistence type="predicted"/>
<keyword evidence="4 8" id="KW-0812">Transmembrane</keyword>
<keyword evidence="11" id="KW-1185">Reference proteome</keyword>
<feature type="coiled-coil region" evidence="7">
    <location>
        <begin position="417"/>
        <end position="474"/>
    </location>
</feature>
<evidence type="ECO:0000256" key="4">
    <source>
        <dbReference type="ARBA" id="ARBA00022692"/>
    </source>
</evidence>
<feature type="transmembrane region" description="Helical" evidence="8">
    <location>
        <begin position="21"/>
        <end position="39"/>
    </location>
</feature>
<evidence type="ECO:0000313" key="10">
    <source>
        <dbReference type="EMBL" id="EAR63118.1"/>
    </source>
</evidence>
<comment type="caution">
    <text evidence="10">The sequence shown here is derived from an EMBL/GenBank/DDBJ whole genome shotgun (WGS) entry which is preliminary data.</text>
</comment>
<dbReference type="OrthoDB" id="9806984at2"/>
<accession>A0A7U8GU88</accession>
<evidence type="ECO:0000256" key="1">
    <source>
        <dbReference type="ARBA" id="ARBA00004533"/>
    </source>
</evidence>